<protein>
    <recommendedName>
        <fullName evidence="3">histidine kinase</fullName>
        <ecNumber evidence="3">2.7.13.3</ecNumber>
    </recommendedName>
</protein>
<dbReference type="SMART" id="SM00387">
    <property type="entry name" value="HATPase_c"/>
    <property type="match status" value="1"/>
</dbReference>
<keyword evidence="10" id="KW-0902">Two-component regulatory system</keyword>
<dbReference type="Gene3D" id="1.10.287.130">
    <property type="match status" value="1"/>
</dbReference>
<dbReference type="InterPro" id="IPR036097">
    <property type="entry name" value="HisK_dim/P_sf"/>
</dbReference>
<dbReference type="PANTHER" id="PTHR43065:SF10">
    <property type="entry name" value="PEROXIDE STRESS-ACTIVATED HISTIDINE KINASE MAK3"/>
    <property type="match status" value="1"/>
</dbReference>
<comment type="subcellular location">
    <subcellularLocation>
        <location evidence="2">Cell membrane</location>
        <topology evidence="2">Multi-pass membrane protein</topology>
    </subcellularLocation>
</comment>
<gene>
    <name evidence="15" type="ORF">ACFFHM_18370</name>
</gene>
<keyword evidence="7" id="KW-0547">Nucleotide-binding</keyword>
<evidence type="ECO:0000256" key="10">
    <source>
        <dbReference type="ARBA" id="ARBA00023012"/>
    </source>
</evidence>
<keyword evidence="11 12" id="KW-0472">Membrane</keyword>
<dbReference type="CDD" id="cd00082">
    <property type="entry name" value="HisKA"/>
    <property type="match status" value="1"/>
</dbReference>
<feature type="domain" description="HAMP" evidence="14">
    <location>
        <begin position="205"/>
        <end position="257"/>
    </location>
</feature>
<dbReference type="EC" id="2.7.13.3" evidence="3"/>
<dbReference type="PANTHER" id="PTHR43065">
    <property type="entry name" value="SENSOR HISTIDINE KINASE"/>
    <property type="match status" value="1"/>
</dbReference>
<evidence type="ECO:0000256" key="7">
    <source>
        <dbReference type="ARBA" id="ARBA00022741"/>
    </source>
</evidence>
<accession>A0ABV6KK59</accession>
<dbReference type="GO" id="GO:0016301">
    <property type="term" value="F:kinase activity"/>
    <property type="evidence" value="ECO:0007669"/>
    <property type="project" value="UniProtKB-KW"/>
</dbReference>
<dbReference type="SUPFAM" id="SSF158472">
    <property type="entry name" value="HAMP domain-like"/>
    <property type="match status" value="1"/>
</dbReference>
<dbReference type="InterPro" id="IPR003594">
    <property type="entry name" value="HATPase_dom"/>
</dbReference>
<dbReference type="RefSeq" id="WP_335963811.1">
    <property type="nucleotide sequence ID" value="NZ_JAXBLX010000064.1"/>
</dbReference>
<evidence type="ECO:0000256" key="6">
    <source>
        <dbReference type="ARBA" id="ARBA00022679"/>
    </source>
</evidence>
<keyword evidence="12" id="KW-0812">Transmembrane</keyword>
<dbReference type="Pfam" id="PF00672">
    <property type="entry name" value="HAMP"/>
    <property type="match status" value="1"/>
</dbReference>
<organism evidence="15 16">
    <name type="scientific">Halalkalibacter kiskunsagensis</name>
    <dbReference type="NCBI Taxonomy" id="1548599"/>
    <lineage>
        <taxon>Bacteria</taxon>
        <taxon>Bacillati</taxon>
        <taxon>Bacillota</taxon>
        <taxon>Bacilli</taxon>
        <taxon>Bacillales</taxon>
        <taxon>Bacillaceae</taxon>
        <taxon>Halalkalibacter</taxon>
    </lineage>
</organism>
<dbReference type="SUPFAM" id="SSF47384">
    <property type="entry name" value="Homodimeric domain of signal transducing histidine kinase"/>
    <property type="match status" value="1"/>
</dbReference>
<evidence type="ECO:0000256" key="8">
    <source>
        <dbReference type="ARBA" id="ARBA00022777"/>
    </source>
</evidence>
<feature type="transmembrane region" description="Helical" evidence="12">
    <location>
        <begin position="182"/>
        <end position="201"/>
    </location>
</feature>
<dbReference type="CDD" id="cd06225">
    <property type="entry name" value="HAMP"/>
    <property type="match status" value="1"/>
</dbReference>
<evidence type="ECO:0000313" key="16">
    <source>
        <dbReference type="Proteomes" id="UP001589838"/>
    </source>
</evidence>
<evidence type="ECO:0000256" key="1">
    <source>
        <dbReference type="ARBA" id="ARBA00000085"/>
    </source>
</evidence>
<evidence type="ECO:0000256" key="12">
    <source>
        <dbReference type="SAM" id="Phobius"/>
    </source>
</evidence>
<dbReference type="Gene3D" id="6.10.340.10">
    <property type="match status" value="1"/>
</dbReference>
<sequence length="592" mass="67009">MKNMLGKATYRSKTLLVLLMTIILLSSFSLILIHSINQISKVSSEISQNTIPELMWITHWEEELHIKKHIVEQSLLNGLSLPDSYDSYATEAYTNLQDEYGTVPESIEYIKREMDLLDFKIHNNVHGLQSFGDQEAVEKYLHEQYLPHLFEINEEIQGIKHSVNNSFKAHSNHFSDIINQSLWLLLFITIGAVTVSFIAAYRISASLTNPLESMVSKVDRIASGEYGLAINASEQVELKQLTASINQMSMSLKDSFETILNDKVFREQILNSLPVGIITVDERNSDISYNQAANNLLNTTDSAHYENDGFWGIFNSKQIIQNVKMPFYTTHAEYSLLVSQSVLNNQSGDIIGRIFYFIDITETEELEKRIRHSEKLAIVGELAAGAAHEIRNPLAVIDGFLSLMNQSFSDSVKQQYHIPLLLRELDRINSIIEEMLLLTKPSAPQLKETYMDDVINDILPLIQKSLKNQQIEITIDLHREQLLLDGKQMKQVFHNLIRNSIEAIEGKGKVSIYSKLDESCYQIYLEDNGKGIPSYLQGSIFHPFLTSKDSGTGLGLTIVQRIIDSHNGQIDLVSSSPKGTVFIISLPLNDEK</sequence>
<evidence type="ECO:0000256" key="3">
    <source>
        <dbReference type="ARBA" id="ARBA00012438"/>
    </source>
</evidence>
<dbReference type="SUPFAM" id="SSF55874">
    <property type="entry name" value="ATPase domain of HSP90 chaperone/DNA topoisomerase II/histidine kinase"/>
    <property type="match status" value="1"/>
</dbReference>
<keyword evidence="9" id="KW-0067">ATP-binding</keyword>
<feature type="domain" description="Histidine kinase" evidence="13">
    <location>
        <begin position="385"/>
        <end position="590"/>
    </location>
</feature>
<keyword evidence="12" id="KW-1133">Transmembrane helix</keyword>
<keyword evidence="4" id="KW-1003">Cell membrane</keyword>
<comment type="caution">
    <text evidence="15">The sequence shown here is derived from an EMBL/GenBank/DDBJ whole genome shotgun (WGS) entry which is preliminary data.</text>
</comment>
<dbReference type="PROSITE" id="PS50109">
    <property type="entry name" value="HIS_KIN"/>
    <property type="match status" value="1"/>
</dbReference>
<keyword evidence="5" id="KW-0597">Phosphoprotein</keyword>
<proteinExistence type="predicted"/>
<dbReference type="InterPro" id="IPR005467">
    <property type="entry name" value="His_kinase_dom"/>
</dbReference>
<dbReference type="InterPro" id="IPR003660">
    <property type="entry name" value="HAMP_dom"/>
</dbReference>
<evidence type="ECO:0000313" key="15">
    <source>
        <dbReference type="EMBL" id="MFC0472393.1"/>
    </source>
</evidence>
<dbReference type="EMBL" id="JBHLUX010000075">
    <property type="protein sequence ID" value="MFC0472393.1"/>
    <property type="molecule type" value="Genomic_DNA"/>
</dbReference>
<evidence type="ECO:0000259" key="14">
    <source>
        <dbReference type="PROSITE" id="PS50885"/>
    </source>
</evidence>
<evidence type="ECO:0000256" key="11">
    <source>
        <dbReference type="ARBA" id="ARBA00023136"/>
    </source>
</evidence>
<keyword evidence="6" id="KW-0808">Transferase</keyword>
<dbReference type="Proteomes" id="UP001589838">
    <property type="component" value="Unassembled WGS sequence"/>
</dbReference>
<dbReference type="Pfam" id="PF00512">
    <property type="entry name" value="HisKA"/>
    <property type="match status" value="1"/>
</dbReference>
<evidence type="ECO:0000256" key="9">
    <source>
        <dbReference type="ARBA" id="ARBA00022840"/>
    </source>
</evidence>
<evidence type="ECO:0000259" key="13">
    <source>
        <dbReference type="PROSITE" id="PS50109"/>
    </source>
</evidence>
<evidence type="ECO:0000256" key="4">
    <source>
        <dbReference type="ARBA" id="ARBA00022475"/>
    </source>
</evidence>
<dbReference type="PRINTS" id="PR00344">
    <property type="entry name" value="BCTRLSENSOR"/>
</dbReference>
<evidence type="ECO:0000256" key="2">
    <source>
        <dbReference type="ARBA" id="ARBA00004651"/>
    </source>
</evidence>
<dbReference type="SMART" id="SM00304">
    <property type="entry name" value="HAMP"/>
    <property type="match status" value="1"/>
</dbReference>
<dbReference type="Gene3D" id="3.30.450.20">
    <property type="entry name" value="PAS domain"/>
    <property type="match status" value="1"/>
</dbReference>
<keyword evidence="8 15" id="KW-0418">Kinase</keyword>
<evidence type="ECO:0000256" key="5">
    <source>
        <dbReference type="ARBA" id="ARBA00022553"/>
    </source>
</evidence>
<comment type="catalytic activity">
    <reaction evidence="1">
        <text>ATP + protein L-histidine = ADP + protein N-phospho-L-histidine.</text>
        <dbReference type="EC" id="2.7.13.3"/>
    </reaction>
</comment>
<dbReference type="Pfam" id="PF02518">
    <property type="entry name" value="HATPase_c"/>
    <property type="match status" value="1"/>
</dbReference>
<keyword evidence="16" id="KW-1185">Reference proteome</keyword>
<dbReference type="PROSITE" id="PS50885">
    <property type="entry name" value="HAMP"/>
    <property type="match status" value="1"/>
</dbReference>
<dbReference type="InterPro" id="IPR036890">
    <property type="entry name" value="HATPase_C_sf"/>
</dbReference>
<dbReference type="InterPro" id="IPR003661">
    <property type="entry name" value="HisK_dim/P_dom"/>
</dbReference>
<dbReference type="SMART" id="SM00388">
    <property type="entry name" value="HisKA"/>
    <property type="match status" value="1"/>
</dbReference>
<name>A0ABV6KK59_9BACI</name>
<dbReference type="InterPro" id="IPR004358">
    <property type="entry name" value="Sig_transdc_His_kin-like_C"/>
</dbReference>
<reference evidence="15 16" key="1">
    <citation type="submission" date="2024-09" db="EMBL/GenBank/DDBJ databases">
        <authorList>
            <person name="Sun Q."/>
            <person name="Mori K."/>
        </authorList>
    </citation>
    <scope>NUCLEOTIDE SEQUENCE [LARGE SCALE GENOMIC DNA]</scope>
    <source>
        <strain evidence="15 16">NCAIM B.02610</strain>
    </source>
</reference>
<dbReference type="Gene3D" id="3.30.565.10">
    <property type="entry name" value="Histidine kinase-like ATPase, C-terminal domain"/>
    <property type="match status" value="1"/>
</dbReference>